<keyword evidence="9" id="KW-0234">DNA repair</keyword>
<dbReference type="PANTHER" id="PTHR11070">
    <property type="entry name" value="UVRD / RECB / PCRA DNA HELICASE FAMILY MEMBER"/>
    <property type="match status" value="1"/>
</dbReference>
<keyword evidence="2 14" id="KW-0547">Nucleotide-binding</keyword>
<protein>
    <recommendedName>
        <fullName evidence="12">DNA 3'-5' helicase</fullName>
        <ecNumber evidence="12">5.6.2.4</ecNumber>
    </recommendedName>
</protein>
<dbReference type="GO" id="GO:0043138">
    <property type="term" value="F:3'-5' DNA helicase activity"/>
    <property type="evidence" value="ECO:0007669"/>
    <property type="project" value="UniProtKB-EC"/>
</dbReference>
<dbReference type="InterPro" id="IPR014017">
    <property type="entry name" value="DNA_helicase_UvrD-like_C"/>
</dbReference>
<dbReference type="PROSITE" id="PS51198">
    <property type="entry name" value="UVRD_HELICASE_ATP_BIND"/>
    <property type="match status" value="1"/>
</dbReference>
<evidence type="ECO:0000313" key="18">
    <source>
        <dbReference type="EMBL" id="QNM12733.1"/>
    </source>
</evidence>
<comment type="catalytic activity">
    <reaction evidence="13">
        <text>ATP + H2O = ADP + phosphate + H(+)</text>
        <dbReference type="Rhea" id="RHEA:13065"/>
        <dbReference type="ChEBI" id="CHEBI:15377"/>
        <dbReference type="ChEBI" id="CHEBI:15378"/>
        <dbReference type="ChEBI" id="CHEBI:30616"/>
        <dbReference type="ChEBI" id="CHEBI:43474"/>
        <dbReference type="ChEBI" id="CHEBI:456216"/>
        <dbReference type="EC" id="5.6.2.4"/>
    </reaction>
</comment>
<keyword evidence="6" id="KW-0269">Exonuclease</keyword>
<evidence type="ECO:0000256" key="11">
    <source>
        <dbReference type="ARBA" id="ARBA00034617"/>
    </source>
</evidence>
<dbReference type="AlphaFoldDB" id="A0A7G9GPK1"/>
<dbReference type="SUPFAM" id="SSF52980">
    <property type="entry name" value="Restriction endonuclease-like"/>
    <property type="match status" value="1"/>
</dbReference>
<dbReference type="GO" id="GO:0000725">
    <property type="term" value="P:recombinational repair"/>
    <property type="evidence" value="ECO:0007669"/>
    <property type="project" value="TreeGrafter"/>
</dbReference>
<dbReference type="GO" id="GO:0004527">
    <property type="term" value="F:exonuclease activity"/>
    <property type="evidence" value="ECO:0007669"/>
    <property type="project" value="UniProtKB-KW"/>
</dbReference>
<evidence type="ECO:0000256" key="13">
    <source>
        <dbReference type="ARBA" id="ARBA00048988"/>
    </source>
</evidence>
<dbReference type="PROSITE" id="PS51217">
    <property type="entry name" value="UVRD_HELICASE_CTER"/>
    <property type="match status" value="1"/>
</dbReference>
<dbReference type="Proteomes" id="UP000515856">
    <property type="component" value="Chromosome"/>
</dbReference>
<evidence type="ECO:0000256" key="14">
    <source>
        <dbReference type="PROSITE-ProRule" id="PRU00560"/>
    </source>
</evidence>
<evidence type="ECO:0000256" key="5">
    <source>
        <dbReference type="ARBA" id="ARBA00022806"/>
    </source>
</evidence>
<evidence type="ECO:0000256" key="7">
    <source>
        <dbReference type="ARBA" id="ARBA00022840"/>
    </source>
</evidence>
<reference evidence="18 19" key="1">
    <citation type="submission" date="2020-08" db="EMBL/GenBank/DDBJ databases">
        <authorList>
            <person name="Liu C."/>
            <person name="Sun Q."/>
        </authorList>
    </citation>
    <scope>NUCLEOTIDE SEQUENCE [LARGE SCALE GENOMIC DNA]</scope>
    <source>
        <strain evidence="18 19">NSJ-61</strain>
    </source>
</reference>
<dbReference type="InterPro" id="IPR011335">
    <property type="entry name" value="Restrct_endonuc-II-like"/>
</dbReference>
<dbReference type="EC" id="5.6.2.4" evidence="12"/>
<dbReference type="GO" id="GO:0033202">
    <property type="term" value="C:DNA helicase complex"/>
    <property type="evidence" value="ECO:0007669"/>
    <property type="project" value="TreeGrafter"/>
</dbReference>
<evidence type="ECO:0000259" key="17">
    <source>
        <dbReference type="PROSITE" id="PS51217"/>
    </source>
</evidence>
<evidence type="ECO:0000256" key="2">
    <source>
        <dbReference type="ARBA" id="ARBA00022741"/>
    </source>
</evidence>
<evidence type="ECO:0000256" key="3">
    <source>
        <dbReference type="ARBA" id="ARBA00022763"/>
    </source>
</evidence>
<accession>A0A7G9GPK1</accession>
<feature type="coiled-coil region" evidence="15">
    <location>
        <begin position="795"/>
        <end position="822"/>
    </location>
</feature>
<evidence type="ECO:0000256" key="8">
    <source>
        <dbReference type="ARBA" id="ARBA00023125"/>
    </source>
</evidence>
<comment type="catalytic activity">
    <reaction evidence="11">
        <text>Couples ATP hydrolysis with the unwinding of duplex DNA by translocating in the 3'-5' direction.</text>
        <dbReference type="EC" id="5.6.2.4"/>
    </reaction>
</comment>
<name>A0A7G9GPK1_9FIRM</name>
<keyword evidence="15" id="KW-0175">Coiled coil</keyword>
<feature type="binding site" evidence="14">
    <location>
        <begin position="23"/>
        <end position="30"/>
    </location>
    <ligand>
        <name>ATP</name>
        <dbReference type="ChEBI" id="CHEBI:30616"/>
    </ligand>
</feature>
<dbReference type="SUPFAM" id="SSF52540">
    <property type="entry name" value="P-loop containing nucleoside triphosphate hydrolases"/>
    <property type="match status" value="1"/>
</dbReference>
<evidence type="ECO:0000313" key="19">
    <source>
        <dbReference type="Proteomes" id="UP000515856"/>
    </source>
</evidence>
<keyword evidence="4 14" id="KW-0378">Hydrolase</keyword>
<evidence type="ECO:0000256" key="1">
    <source>
        <dbReference type="ARBA" id="ARBA00022722"/>
    </source>
</evidence>
<evidence type="ECO:0000256" key="4">
    <source>
        <dbReference type="ARBA" id="ARBA00022801"/>
    </source>
</evidence>
<feature type="domain" description="UvrD-like helicase C-terminal" evidence="17">
    <location>
        <begin position="484"/>
        <end position="744"/>
    </location>
</feature>
<keyword evidence="19" id="KW-1185">Reference proteome</keyword>
<evidence type="ECO:0000256" key="6">
    <source>
        <dbReference type="ARBA" id="ARBA00022839"/>
    </source>
</evidence>
<keyword evidence="3" id="KW-0227">DNA damage</keyword>
<dbReference type="InterPro" id="IPR027417">
    <property type="entry name" value="P-loop_NTPase"/>
</dbReference>
<dbReference type="Gene3D" id="3.90.320.10">
    <property type="match status" value="1"/>
</dbReference>
<keyword evidence="1" id="KW-0540">Nuclease</keyword>
<keyword evidence="7 14" id="KW-0067">ATP-binding</keyword>
<dbReference type="InterPro" id="IPR000212">
    <property type="entry name" value="DNA_helicase_UvrD/REP"/>
</dbReference>
<keyword evidence="5 14" id="KW-0347">Helicase</keyword>
<dbReference type="GO" id="GO:0003677">
    <property type="term" value="F:DNA binding"/>
    <property type="evidence" value="ECO:0007669"/>
    <property type="project" value="UniProtKB-KW"/>
</dbReference>
<dbReference type="InterPro" id="IPR011604">
    <property type="entry name" value="PDDEXK-like_dom_sf"/>
</dbReference>
<organism evidence="18 19">
    <name type="scientific">[Eubacterium] hominis</name>
    <dbReference type="NCBI Taxonomy" id="2764325"/>
    <lineage>
        <taxon>Bacteria</taxon>
        <taxon>Bacillati</taxon>
        <taxon>Bacillota</taxon>
        <taxon>Erysipelotrichia</taxon>
        <taxon>Erysipelotrichales</taxon>
        <taxon>Erysipelotrichaceae</taxon>
        <taxon>Amedibacillus</taxon>
    </lineage>
</organism>
<proteinExistence type="predicted"/>
<dbReference type="InterPro" id="IPR014016">
    <property type="entry name" value="UvrD-like_ATP-bd"/>
</dbReference>
<dbReference type="GO" id="GO:0005829">
    <property type="term" value="C:cytosol"/>
    <property type="evidence" value="ECO:0007669"/>
    <property type="project" value="TreeGrafter"/>
</dbReference>
<gene>
    <name evidence="18" type="ORF">H9Q80_01930</name>
</gene>
<sequence length="1069" mass="124558">MPTWNKQQLAAITTKEKNILVSASAGSGKTTVLVARLMDLVLKDHIAIDEILAMTFTEAAANEMKKRLAKELQTAWQDSKDEAEKKFLSRQLSSLSNAYISTIHSFCLSIIQKYYYMIGLDHERVCSIMDNGAMTLYQQQALDEALQIQYQKHDEIFLTLCQMFSSRPEDMESLSSMIMQLATLASSKPDPDEWLDHLHDAYSGIKHIEDLPVNIYHNFFEYLYVEEQRYEEALHHMDEIYRIKYPNEVKKIAVLETKLRALSSIKEPIQNQDYEGFRSAFIAICHGIVPTSPEKEDKEYARVRKQINDMEDKLLSLLFREEEFISDLNKLCPVIEKLVEITKTYRKNYEAIKEKNKQIDFDDMEHFALAILDVNDHAVADIYRQQFKQIMVDEFQDSNDVQNALVMRICTENNVFRVGDIKQSIYGFRHAKPQLMKGLIDHKGIHDEVIYLSNNYRSKEMIVEFNNELFKLLMNMDGFDCSYSAQDDVATGVPAQKEDNVPICFHTIFHNEIKEANDLILSKNDFKASYIANQILEIKEKEHRKWKDFVVLVRGNARKDDMKSVFDELNIPYFIDIKYGFYQSNAVQIMLSALQSLYAPHEDIPFVATMLSPLFMRTNEELAQIKLMKEKYASYYSYYHEHPFPGFERFEELRKKRNVLRLSEMLNALYDINDYYVLHTTIQEKTNLDLLYEKAIAFEEDNACGIPSFLSRIAQIKDAQTAEAIPIGSDADVVRVMSIHQSKGLQFPVVFLWSTDRMTPIEFKEYCIADADLGIAMKAMDLPQRYVRTTIPRIAMEHKKDKEELEEEMRILYVATTRAQQQMHIVDCIQALEDYKKPLTMSGVYDRGGYTSWILQSFLTHPSALFTIKEVHQMWENIPVEKEVSIYQEIPHYHKTHQPMKFSSATSITSTEELPAFQPKSGAGMSYGTRMHHMIEHLPNTSWDKEIITSCAKDLQISLKEYDITSLLQLGNHPFYQSLFSKTCYHELPFMVKIKDEILHGFMDFVAMDDTSMTIIDFKTDRLDTPEEFIKLYRSQLSSYQDAMRILYPDKTCETYIYAFHLRTFIQIK</sequence>
<feature type="domain" description="UvrD-like helicase ATP-binding" evidence="16">
    <location>
        <begin position="2"/>
        <end position="459"/>
    </location>
</feature>
<dbReference type="GO" id="GO:0005524">
    <property type="term" value="F:ATP binding"/>
    <property type="evidence" value="ECO:0007669"/>
    <property type="project" value="UniProtKB-UniRule"/>
</dbReference>
<dbReference type="PANTHER" id="PTHR11070:SF48">
    <property type="entry name" value="ATP-DEPENDENT HELICASE_NUCLEASE SUBUNIT A"/>
    <property type="match status" value="1"/>
</dbReference>
<dbReference type="Pfam" id="PF00580">
    <property type="entry name" value="UvrD-helicase"/>
    <property type="match status" value="1"/>
</dbReference>
<evidence type="ECO:0000256" key="10">
    <source>
        <dbReference type="ARBA" id="ARBA00023235"/>
    </source>
</evidence>
<evidence type="ECO:0000256" key="9">
    <source>
        <dbReference type="ARBA" id="ARBA00023204"/>
    </source>
</evidence>
<dbReference type="RefSeq" id="WP_117455642.1">
    <property type="nucleotide sequence ID" value="NZ_CP060636.1"/>
</dbReference>
<dbReference type="Gene3D" id="3.40.50.300">
    <property type="entry name" value="P-loop containing nucleotide triphosphate hydrolases"/>
    <property type="match status" value="4"/>
</dbReference>
<evidence type="ECO:0000256" key="12">
    <source>
        <dbReference type="ARBA" id="ARBA00034808"/>
    </source>
</evidence>
<dbReference type="CDD" id="cd17932">
    <property type="entry name" value="DEXQc_UvrD"/>
    <property type="match status" value="1"/>
</dbReference>
<keyword evidence="10" id="KW-0413">Isomerase</keyword>
<evidence type="ECO:0000259" key="16">
    <source>
        <dbReference type="PROSITE" id="PS51198"/>
    </source>
</evidence>
<keyword evidence="8" id="KW-0238">DNA-binding</keyword>
<dbReference type="EMBL" id="CP060636">
    <property type="protein sequence ID" value="QNM12733.1"/>
    <property type="molecule type" value="Genomic_DNA"/>
</dbReference>
<dbReference type="KEGG" id="ehn:H9Q80_01930"/>
<evidence type="ECO:0000256" key="15">
    <source>
        <dbReference type="SAM" id="Coils"/>
    </source>
</evidence>
<dbReference type="Pfam" id="PF13361">
    <property type="entry name" value="UvrD_C"/>
    <property type="match status" value="1"/>
</dbReference>